<keyword evidence="6" id="KW-1185">Reference proteome</keyword>
<name>A0A1Y1RXF6_9SPIO</name>
<comment type="similarity">
    <text evidence="1">Belongs to the FlgD family.</text>
</comment>
<keyword evidence="5" id="KW-0966">Cell projection</keyword>
<evidence type="ECO:0000256" key="4">
    <source>
        <dbReference type="ARBA" id="ARBA00024746"/>
    </source>
</evidence>
<accession>A0A1Y1RXF6</accession>
<sequence length="150" mass="16937">MDISTTMNSADKARTQMQVDLLNKTIDPGRQSKQELDKDDFLKILLTQLTHQDPSEPMKDKEFIAQMAQFSTLEQMTNMASSFTQLSGVMASSKAMNTLGHEVEIIRGDQVIRGTVEAVSGREFPQVLVNGTYYDVDEIEKVMRQEDMNI</sequence>
<comment type="function">
    <text evidence="4">Required for flagellar hook formation. May act as a scaffolding protein.</text>
</comment>
<keyword evidence="3" id="KW-1005">Bacterial flagellum biogenesis</keyword>
<evidence type="ECO:0000313" key="6">
    <source>
        <dbReference type="Proteomes" id="UP000192343"/>
    </source>
</evidence>
<reference evidence="5 6" key="1">
    <citation type="submission" date="2017-03" db="EMBL/GenBank/DDBJ databases">
        <title>Draft Genome sequence of Marispirochaeta sp. strain JC444.</title>
        <authorList>
            <person name="Shivani Y."/>
            <person name="Subhash Y."/>
            <person name="Sasikala C."/>
            <person name="Ramana C."/>
        </authorList>
    </citation>
    <scope>NUCLEOTIDE SEQUENCE [LARGE SCALE GENOMIC DNA]</scope>
    <source>
        <strain evidence="5 6">JC444</strain>
    </source>
</reference>
<dbReference type="Proteomes" id="UP000192343">
    <property type="component" value="Unassembled WGS sequence"/>
</dbReference>
<dbReference type="InterPro" id="IPR005648">
    <property type="entry name" value="FlgD"/>
</dbReference>
<dbReference type="Pfam" id="PF03963">
    <property type="entry name" value="FlgD"/>
    <property type="match status" value="1"/>
</dbReference>
<dbReference type="AlphaFoldDB" id="A0A1Y1RXF6"/>
<dbReference type="STRING" id="1963862.B4O97_13240"/>
<keyword evidence="5" id="KW-0282">Flagellum</keyword>
<gene>
    <name evidence="5" type="ORF">B4O97_13240</name>
</gene>
<dbReference type="RefSeq" id="WP_083051509.1">
    <property type="nucleotide sequence ID" value="NZ_CAXXQO010000004.1"/>
</dbReference>
<dbReference type="GO" id="GO:0044781">
    <property type="term" value="P:bacterial-type flagellum organization"/>
    <property type="evidence" value="ECO:0007669"/>
    <property type="project" value="UniProtKB-KW"/>
</dbReference>
<evidence type="ECO:0000256" key="2">
    <source>
        <dbReference type="ARBA" id="ARBA00016013"/>
    </source>
</evidence>
<keyword evidence="5" id="KW-0969">Cilium</keyword>
<proteinExistence type="inferred from homology"/>
<evidence type="ECO:0000313" key="5">
    <source>
        <dbReference type="EMBL" id="ORC34272.1"/>
    </source>
</evidence>
<dbReference type="OrthoDB" id="280334at2"/>
<evidence type="ECO:0000256" key="3">
    <source>
        <dbReference type="ARBA" id="ARBA00022795"/>
    </source>
</evidence>
<dbReference type="NCBIfam" id="NF007197">
    <property type="entry name" value="PRK09618.1"/>
    <property type="match status" value="1"/>
</dbReference>
<evidence type="ECO:0000256" key="1">
    <source>
        <dbReference type="ARBA" id="ARBA00010577"/>
    </source>
</evidence>
<comment type="caution">
    <text evidence="5">The sequence shown here is derived from an EMBL/GenBank/DDBJ whole genome shotgun (WGS) entry which is preliminary data.</text>
</comment>
<dbReference type="EMBL" id="MWQY01000014">
    <property type="protein sequence ID" value="ORC34272.1"/>
    <property type="molecule type" value="Genomic_DNA"/>
</dbReference>
<protein>
    <recommendedName>
        <fullName evidence="2">Basal-body rod modification protein FlgD</fullName>
    </recommendedName>
</protein>
<organism evidence="5 6">
    <name type="scientific">Marispirochaeta aestuarii</name>
    <dbReference type="NCBI Taxonomy" id="1963862"/>
    <lineage>
        <taxon>Bacteria</taxon>
        <taxon>Pseudomonadati</taxon>
        <taxon>Spirochaetota</taxon>
        <taxon>Spirochaetia</taxon>
        <taxon>Spirochaetales</taxon>
        <taxon>Spirochaetaceae</taxon>
        <taxon>Marispirochaeta</taxon>
    </lineage>
</organism>